<accession>Q6ADT0</accession>
<evidence type="ECO:0000313" key="3">
    <source>
        <dbReference type="Proteomes" id="UP000001306"/>
    </source>
</evidence>
<protein>
    <submittedName>
        <fullName evidence="2">Uncharacterized protein</fullName>
    </submittedName>
</protein>
<reference evidence="2 3" key="1">
    <citation type="journal article" date="2004" name="Mol. Plant Microbe Interact.">
        <title>The genome sequence of the Gram-positive sugarcane pathogen Leifsonia xyli subsp. xyli.</title>
        <authorList>
            <person name="Monteiro-Vitorello C.B."/>
            <person name="Camargo L.E.A."/>
            <person name="Van Sluys M.A."/>
            <person name="Kitajima J.P."/>
            <person name="Truffi D."/>
            <person name="do Amaral A.M."/>
            <person name="Harakava R."/>
            <person name="de Oliveira J.C.F."/>
            <person name="Wood D."/>
            <person name="de Oliveira M.C."/>
            <person name="Miyaki C.Y."/>
            <person name="Takita M.A."/>
            <person name="da Silva A.C.R."/>
            <person name="Furlan L.R."/>
            <person name="Carraro D.M."/>
            <person name="Camarotte G."/>
            <person name="Almeida N.F. Jr."/>
            <person name="Carrer H."/>
            <person name="Coutinho L.L."/>
            <person name="El-Dorry H.A."/>
            <person name="Ferro M.I.T."/>
            <person name="Gagliardi P.R."/>
            <person name="Giglioti E."/>
            <person name="Goldman M.H.S."/>
            <person name="Goldman G.H."/>
            <person name="Kimura E.T."/>
            <person name="Ferro E.S."/>
            <person name="Kuramae E.E."/>
            <person name="Lemos E.G.M."/>
            <person name="Lemos M.V.F."/>
            <person name="Mauro S.M.Z."/>
            <person name="Machado M.A."/>
            <person name="Marino C.L."/>
            <person name="Menck C.F."/>
            <person name="Nunes L.R."/>
            <person name="Oliveira R.C."/>
            <person name="Pereira G.G."/>
            <person name="Siqueira W."/>
            <person name="de Souza A.A."/>
            <person name="Tsai S.M."/>
            <person name="Zanca A.S."/>
            <person name="Simpson A.J.G."/>
            <person name="Brumbley S.M."/>
            <person name="Setubal J.C."/>
        </authorList>
    </citation>
    <scope>NUCLEOTIDE SEQUENCE [LARGE SCALE GENOMIC DNA]</scope>
    <source>
        <strain evidence="2 3">CTCB07</strain>
    </source>
</reference>
<dbReference type="HOGENOM" id="CLU_3365656_0_0_11"/>
<name>Q6ADT0_LEIXX</name>
<dbReference type="KEGG" id="lxx:Lxx17010"/>
<dbReference type="AlphaFoldDB" id="Q6ADT0"/>
<organism evidence="2 3">
    <name type="scientific">Leifsonia xyli subsp. xyli (strain CTCB07)</name>
    <dbReference type="NCBI Taxonomy" id="281090"/>
    <lineage>
        <taxon>Bacteria</taxon>
        <taxon>Bacillati</taxon>
        <taxon>Actinomycetota</taxon>
        <taxon>Actinomycetes</taxon>
        <taxon>Micrococcales</taxon>
        <taxon>Microbacteriaceae</taxon>
        <taxon>Leifsonia</taxon>
    </lineage>
</organism>
<dbReference type="EMBL" id="AE016822">
    <property type="protein sequence ID" value="AAT89466.1"/>
    <property type="molecule type" value="Genomic_DNA"/>
</dbReference>
<gene>
    <name evidence="2" type="ordered locus">Lxx17010</name>
</gene>
<keyword evidence="1" id="KW-1133">Transmembrane helix</keyword>
<feature type="transmembrane region" description="Helical" evidence="1">
    <location>
        <begin position="6"/>
        <end position="28"/>
    </location>
</feature>
<evidence type="ECO:0000256" key="1">
    <source>
        <dbReference type="SAM" id="Phobius"/>
    </source>
</evidence>
<proteinExistence type="predicted"/>
<evidence type="ECO:0000313" key="2">
    <source>
        <dbReference type="EMBL" id="AAT89466.1"/>
    </source>
</evidence>
<keyword evidence="1" id="KW-0472">Membrane</keyword>
<keyword evidence="3" id="KW-1185">Reference proteome</keyword>
<keyword evidence="1" id="KW-0812">Transmembrane</keyword>
<sequence length="35" mass="3701">MEGLFIGIIWLIVVGGGISVLAALVAMAKAPYRNR</sequence>
<dbReference type="Proteomes" id="UP000001306">
    <property type="component" value="Chromosome"/>
</dbReference>